<accession>A0A8H9MWA6</accession>
<reference evidence="2" key="2">
    <citation type="submission" date="2019-12" db="EMBL/GenBank/DDBJ databases">
        <authorList>
            <consortium name="NCBI Pathogen Detection Project"/>
        </authorList>
    </citation>
    <scope>NUCLEOTIDE SEQUENCE</scope>
    <source>
        <strain evidence="2">1930</strain>
    </source>
</reference>
<reference evidence="2" key="1">
    <citation type="journal article" date="2018" name="Genome Biol.">
        <title>SKESA: strategic k-mer extension for scrupulous assemblies.</title>
        <authorList>
            <person name="Souvorov A."/>
            <person name="Agarwala R."/>
            <person name="Lipman D.J."/>
        </authorList>
    </citation>
    <scope>NUCLEOTIDE SEQUENCE</scope>
    <source>
        <strain evidence="2">1930</strain>
    </source>
</reference>
<evidence type="ECO:0000313" key="2">
    <source>
        <dbReference type="EMBL" id="HAS6678606.1"/>
    </source>
</evidence>
<dbReference type="EMBL" id="DACQKT010000009">
    <property type="protein sequence ID" value="HAS6678606.1"/>
    <property type="molecule type" value="Genomic_DNA"/>
</dbReference>
<protein>
    <submittedName>
        <fullName evidence="2">Uncharacterized protein</fullName>
    </submittedName>
</protein>
<evidence type="ECO:0000313" key="3">
    <source>
        <dbReference type="EMBL" id="HAS6680558.1"/>
    </source>
</evidence>
<name>A0A8H9MWA6_VIBPH</name>
<proteinExistence type="predicted"/>
<keyword evidence="1" id="KW-0472">Membrane</keyword>
<feature type="transmembrane region" description="Helical" evidence="1">
    <location>
        <begin position="12"/>
        <end position="33"/>
    </location>
</feature>
<comment type="caution">
    <text evidence="2">The sequence shown here is derived from an EMBL/GenBank/DDBJ whole genome shotgun (WGS) entry which is preliminary data.</text>
</comment>
<dbReference type="EMBL" id="DACQKT010000082">
    <property type="protein sequence ID" value="HAS6680558.1"/>
    <property type="molecule type" value="Genomic_DNA"/>
</dbReference>
<evidence type="ECO:0000256" key="1">
    <source>
        <dbReference type="SAM" id="Phobius"/>
    </source>
</evidence>
<gene>
    <name evidence="2" type="ORF">I7278_17530</name>
    <name evidence="3" type="ORF">I7278_27760</name>
</gene>
<dbReference type="AlphaFoldDB" id="A0A8H9MWA6"/>
<dbReference type="Proteomes" id="UP000856022">
    <property type="component" value="Unassembled WGS sequence"/>
</dbReference>
<organism evidence="2">
    <name type="scientific">Vibrio parahaemolyticus</name>
    <dbReference type="NCBI Taxonomy" id="670"/>
    <lineage>
        <taxon>Bacteria</taxon>
        <taxon>Pseudomonadati</taxon>
        <taxon>Pseudomonadota</taxon>
        <taxon>Gammaproteobacteria</taxon>
        <taxon>Vibrionales</taxon>
        <taxon>Vibrionaceae</taxon>
        <taxon>Vibrio</taxon>
    </lineage>
</organism>
<keyword evidence="1" id="KW-0812">Transmembrane</keyword>
<sequence length="68" mass="7900">MFSKNIWILRVQLILYVPIAFSLAFIIALYYAVSEGCYAFFDSLKFAIKEMGFKRACKGTWSKFKGEE</sequence>
<keyword evidence="1" id="KW-1133">Transmembrane helix</keyword>